<accession>A0AA36HXG7</accession>
<keyword evidence="1" id="KW-1133">Transmembrane helix</keyword>
<comment type="caution">
    <text evidence="2">The sequence shown here is derived from an EMBL/GenBank/DDBJ whole genome shotgun (WGS) entry which is preliminary data.</text>
</comment>
<keyword evidence="1" id="KW-0812">Transmembrane</keyword>
<sequence>MFCHEEVFNDVKIWNNISGDLKKALYNCRALDGMTPFQEYCNALSMVVPGALCLYLCLWPSSGLWWTWRMSIIAAAVLLHLPFSMAFHLLLAQRKLQHSSNNTARRLDQTFIHVTCMASAAALSTSEVYCSLCILLNMYFISRLWAFRDAGVTERMANIGMAVLLYWVPPLLRGDFQNTACGVGYFVLGALCMHFRLGGWGHSLLHILSGGLCYHILAAGAF</sequence>
<reference evidence="2" key="1">
    <citation type="submission" date="2023-08" db="EMBL/GenBank/DDBJ databases">
        <authorList>
            <person name="Chen Y."/>
            <person name="Shah S."/>
            <person name="Dougan E. K."/>
            <person name="Thang M."/>
            <person name="Chan C."/>
        </authorList>
    </citation>
    <scope>NUCLEOTIDE SEQUENCE</scope>
</reference>
<dbReference type="AlphaFoldDB" id="A0AA36HXG7"/>
<gene>
    <name evidence="2" type="ORF">EVOR1521_LOCUS6051</name>
</gene>
<name>A0AA36HXG7_9DINO</name>
<feature type="transmembrane region" description="Helical" evidence="1">
    <location>
        <begin position="43"/>
        <end position="66"/>
    </location>
</feature>
<organism evidence="2 3">
    <name type="scientific">Effrenium voratum</name>
    <dbReference type="NCBI Taxonomy" id="2562239"/>
    <lineage>
        <taxon>Eukaryota</taxon>
        <taxon>Sar</taxon>
        <taxon>Alveolata</taxon>
        <taxon>Dinophyceae</taxon>
        <taxon>Suessiales</taxon>
        <taxon>Symbiodiniaceae</taxon>
        <taxon>Effrenium</taxon>
    </lineage>
</organism>
<evidence type="ECO:0000313" key="3">
    <source>
        <dbReference type="Proteomes" id="UP001178507"/>
    </source>
</evidence>
<dbReference type="EMBL" id="CAUJNA010000446">
    <property type="protein sequence ID" value="CAJ1377168.1"/>
    <property type="molecule type" value="Genomic_DNA"/>
</dbReference>
<evidence type="ECO:0000313" key="2">
    <source>
        <dbReference type="EMBL" id="CAJ1377168.1"/>
    </source>
</evidence>
<evidence type="ECO:0000256" key="1">
    <source>
        <dbReference type="SAM" id="Phobius"/>
    </source>
</evidence>
<keyword evidence="3" id="KW-1185">Reference proteome</keyword>
<feature type="transmembrane region" description="Helical" evidence="1">
    <location>
        <begin position="72"/>
        <end position="91"/>
    </location>
</feature>
<proteinExistence type="predicted"/>
<dbReference type="Proteomes" id="UP001178507">
    <property type="component" value="Unassembled WGS sequence"/>
</dbReference>
<protein>
    <submittedName>
        <fullName evidence="2">Uncharacterized protein</fullName>
    </submittedName>
</protein>
<keyword evidence="1" id="KW-0472">Membrane</keyword>